<dbReference type="AlphaFoldDB" id="A0A6J1S4R7"/>
<dbReference type="Proteomes" id="UP000504606">
    <property type="component" value="Unplaced"/>
</dbReference>
<proteinExistence type="inferred from homology"/>
<dbReference type="GO" id="GO:0005576">
    <property type="term" value="C:extracellular region"/>
    <property type="evidence" value="ECO:0007669"/>
    <property type="project" value="UniProtKB-SubCell"/>
</dbReference>
<feature type="chain" id="PRO_5039687237" evidence="5">
    <location>
        <begin position="17"/>
        <end position="194"/>
    </location>
</feature>
<dbReference type="Gene3D" id="2.40.128.20">
    <property type="match status" value="1"/>
</dbReference>
<feature type="signal peptide" evidence="5">
    <location>
        <begin position="1"/>
        <end position="16"/>
    </location>
</feature>
<evidence type="ECO:0000256" key="3">
    <source>
        <dbReference type="ARBA" id="ARBA00022729"/>
    </source>
</evidence>
<dbReference type="RefSeq" id="XP_026273751.2">
    <property type="nucleotide sequence ID" value="XM_026417966.2"/>
</dbReference>
<evidence type="ECO:0000256" key="2">
    <source>
        <dbReference type="ARBA" id="ARBA00022525"/>
    </source>
</evidence>
<sequence length="194" mass="21434">MLRYIALLVLVAGASAHLMPKCPKVIGMYPFDMDQFQGDWYLAAATEKTLEKRGKCGKFVFPTYAKDDKIEDTVLTARYSGVKDGAPMASEVIIQPMFSDKVANLYSVYRKEGTSEFSNVMKVAIASSDYKSFAVFVGCKLSFNSEAKKFEAAVFGEIWTREGVTLSQDTYNALTTQLASYGIDAASIKQVEKC</sequence>
<organism evidence="6 7">
    <name type="scientific">Frankliniella occidentalis</name>
    <name type="common">Western flower thrips</name>
    <name type="synonym">Euthrips occidentalis</name>
    <dbReference type="NCBI Taxonomy" id="133901"/>
    <lineage>
        <taxon>Eukaryota</taxon>
        <taxon>Metazoa</taxon>
        <taxon>Ecdysozoa</taxon>
        <taxon>Arthropoda</taxon>
        <taxon>Hexapoda</taxon>
        <taxon>Insecta</taxon>
        <taxon>Pterygota</taxon>
        <taxon>Neoptera</taxon>
        <taxon>Paraneoptera</taxon>
        <taxon>Thysanoptera</taxon>
        <taxon>Terebrantia</taxon>
        <taxon>Thripoidea</taxon>
        <taxon>Thripidae</taxon>
        <taxon>Frankliniella</taxon>
    </lineage>
</organism>
<evidence type="ECO:0000313" key="7">
    <source>
        <dbReference type="RefSeq" id="XP_026273751.2"/>
    </source>
</evidence>
<dbReference type="GO" id="GO:0030682">
    <property type="term" value="P:symbiont-mediated perturbation of host defenses"/>
    <property type="evidence" value="ECO:0007669"/>
    <property type="project" value="InterPro"/>
</dbReference>
<dbReference type="KEGG" id="foc:113203340"/>
<evidence type="ECO:0000256" key="1">
    <source>
        <dbReference type="ARBA" id="ARBA00004613"/>
    </source>
</evidence>
<dbReference type="OrthoDB" id="565904at2759"/>
<comment type="subcellular location">
    <subcellularLocation>
        <location evidence="1">Secreted</location>
    </subcellularLocation>
</comment>
<dbReference type="SUPFAM" id="SSF50814">
    <property type="entry name" value="Lipocalins"/>
    <property type="match status" value="1"/>
</dbReference>
<keyword evidence="3 5" id="KW-0732">Signal</keyword>
<gene>
    <name evidence="7" type="primary">LOC113203340</name>
</gene>
<dbReference type="GeneID" id="113203340"/>
<comment type="similarity">
    <text evidence="4">Belongs to the calycin superfamily. Triabin family.</text>
</comment>
<keyword evidence="2" id="KW-0964">Secreted</keyword>
<evidence type="ECO:0000313" key="6">
    <source>
        <dbReference type="Proteomes" id="UP000504606"/>
    </source>
</evidence>
<accession>A0A6J1S4R7</accession>
<name>A0A6J1S4R7_FRAOC</name>
<protein>
    <submittedName>
        <fullName evidence="7">Bilin-binding protein-like</fullName>
    </submittedName>
</protein>
<dbReference type="InterPro" id="IPR005657">
    <property type="entry name" value="Triabi/Procalin"/>
</dbReference>
<keyword evidence="6" id="KW-1185">Reference proteome</keyword>
<dbReference type="Pfam" id="PF03973">
    <property type="entry name" value="Triabin"/>
    <property type="match status" value="1"/>
</dbReference>
<dbReference type="InterPro" id="IPR012674">
    <property type="entry name" value="Calycin"/>
</dbReference>
<evidence type="ECO:0000256" key="5">
    <source>
        <dbReference type="SAM" id="SignalP"/>
    </source>
</evidence>
<evidence type="ECO:0000256" key="4">
    <source>
        <dbReference type="ARBA" id="ARBA00034121"/>
    </source>
</evidence>
<reference evidence="7" key="1">
    <citation type="submission" date="2025-08" db="UniProtKB">
        <authorList>
            <consortium name="RefSeq"/>
        </authorList>
    </citation>
    <scope>IDENTIFICATION</scope>
    <source>
        <tissue evidence="7">Whole organism</tissue>
    </source>
</reference>